<feature type="compositionally biased region" description="Basic residues" evidence="1">
    <location>
        <begin position="268"/>
        <end position="278"/>
    </location>
</feature>
<evidence type="ECO:0000313" key="2">
    <source>
        <dbReference type="Proteomes" id="UP000081671"/>
    </source>
</evidence>
<dbReference type="OrthoDB" id="10033658at2759"/>
<feature type="compositionally biased region" description="Basic and acidic residues" evidence="1">
    <location>
        <begin position="286"/>
        <end position="305"/>
    </location>
</feature>
<feature type="region of interest" description="Disordered" evidence="1">
    <location>
        <begin position="268"/>
        <end position="316"/>
    </location>
</feature>
<dbReference type="InParanoid" id="A0A1S3G9T4"/>
<dbReference type="RefSeq" id="XP_012885586.1">
    <property type="nucleotide sequence ID" value="XM_013030132.1"/>
</dbReference>
<dbReference type="PANTHER" id="PTHR36130:SF1">
    <property type="entry name" value="RIKEN CDNA 4933430I17 GENE"/>
    <property type="match status" value="1"/>
</dbReference>
<dbReference type="GeneID" id="105996149"/>
<dbReference type="AlphaFoldDB" id="A0A1S3G9T4"/>
<keyword evidence="2" id="KW-1185">Reference proteome</keyword>
<gene>
    <name evidence="3" type="primary">LOC105996149</name>
</gene>
<name>A0A1S3G9T4_DIPOR</name>
<proteinExistence type="predicted"/>
<evidence type="ECO:0000256" key="1">
    <source>
        <dbReference type="SAM" id="MobiDB-lite"/>
    </source>
</evidence>
<dbReference type="PANTHER" id="PTHR36130">
    <property type="entry name" value="RIKEN CDNA 4933430I17 GENE"/>
    <property type="match status" value="1"/>
</dbReference>
<evidence type="ECO:0000313" key="3">
    <source>
        <dbReference type="RefSeq" id="XP_012885586.1"/>
    </source>
</evidence>
<dbReference type="KEGG" id="dord:105996149"/>
<dbReference type="InterPro" id="IPR029134">
    <property type="entry name" value="DUF4647"/>
</dbReference>
<reference evidence="3" key="1">
    <citation type="submission" date="2025-08" db="UniProtKB">
        <authorList>
            <consortium name="RefSeq"/>
        </authorList>
    </citation>
    <scope>IDENTIFICATION</scope>
    <source>
        <tissue evidence="3">Kidney</tissue>
    </source>
</reference>
<sequence>MNLMRSRSAMQSRQRLEKYRIGLPSKSLMVMNLPDDSQWDETTCDQAVCQHPQCWASIRRVERGHPRIMGAPDKSPLEAREKLPVLTIMNMSDSSLQTKRLANQQLSHFPYRKTSLSPGSKLKYKHSSRPQRLPNKNEMNQIKFPKLSILNFNGTELPYSETARNMVVVWIPKDVEKKEGLLPDVDRDVPCSEMKIQLAMMKNNLPLKKARPGSAISSKMFLTIHGLTLQRRSWQQPEYLMKSQKKEGSLNKQLPSLLWHQQQLQKRKAKISAKKQSRQKSAMSKDLLKETDKEAKIVSEKEKIPGDTTPSSEESALKLEQMEKADAMRLGSMANTMMDYFENYLSFFPSLQNIDVSDTEYFRKDSSPTKQESDYSYIEPSPKEQDILEIPVASQETVFTNFPENPSEYFWNPELKLLKIIQATAEEEEENQFLLQSEESLEA</sequence>
<protein>
    <submittedName>
        <fullName evidence="3">Uncharacterized protein C9orf43 homolog</fullName>
    </submittedName>
</protein>
<feature type="region of interest" description="Disordered" evidence="1">
    <location>
        <begin position="116"/>
        <end position="136"/>
    </location>
</feature>
<dbReference type="Pfam" id="PF15504">
    <property type="entry name" value="DUF4647"/>
    <property type="match status" value="2"/>
</dbReference>
<organism evidence="2 3">
    <name type="scientific">Dipodomys ordii</name>
    <name type="common">Ord's kangaroo rat</name>
    <dbReference type="NCBI Taxonomy" id="10020"/>
    <lineage>
        <taxon>Eukaryota</taxon>
        <taxon>Metazoa</taxon>
        <taxon>Chordata</taxon>
        <taxon>Craniata</taxon>
        <taxon>Vertebrata</taxon>
        <taxon>Euteleostomi</taxon>
        <taxon>Mammalia</taxon>
        <taxon>Eutheria</taxon>
        <taxon>Euarchontoglires</taxon>
        <taxon>Glires</taxon>
        <taxon>Rodentia</taxon>
        <taxon>Castorimorpha</taxon>
        <taxon>Heteromyidae</taxon>
        <taxon>Dipodomyinae</taxon>
        <taxon>Dipodomys</taxon>
    </lineage>
</organism>
<accession>A0A1S3G9T4</accession>
<dbReference type="Proteomes" id="UP000081671">
    <property type="component" value="Unplaced"/>
</dbReference>